<feature type="region of interest" description="Disordered" evidence="1">
    <location>
        <begin position="1"/>
        <end position="103"/>
    </location>
</feature>
<gene>
    <name evidence="3" type="ORF">K8V15_09090</name>
</gene>
<evidence type="ECO:0000313" key="4">
    <source>
        <dbReference type="Proteomes" id="UP000712713"/>
    </source>
</evidence>
<feature type="transmembrane region" description="Helical" evidence="2">
    <location>
        <begin position="128"/>
        <end position="148"/>
    </location>
</feature>
<dbReference type="AlphaFoldDB" id="A0A921EP55"/>
<reference evidence="3" key="1">
    <citation type="journal article" date="2021" name="PeerJ">
        <title>Extensive microbial diversity within the chicken gut microbiome revealed by metagenomics and culture.</title>
        <authorList>
            <person name="Gilroy R."/>
            <person name="Ravi A."/>
            <person name="Getino M."/>
            <person name="Pursley I."/>
            <person name="Horton D.L."/>
            <person name="Alikhan N.F."/>
            <person name="Baker D."/>
            <person name="Gharbi K."/>
            <person name="Hall N."/>
            <person name="Watson M."/>
            <person name="Adriaenssens E.M."/>
            <person name="Foster-Nyarko E."/>
            <person name="Jarju S."/>
            <person name="Secka A."/>
            <person name="Antonio M."/>
            <person name="Oren A."/>
            <person name="Chaudhuri R.R."/>
            <person name="La Ragione R."/>
            <person name="Hildebrand F."/>
            <person name="Pallen M.J."/>
        </authorList>
    </citation>
    <scope>NUCLEOTIDE SEQUENCE</scope>
    <source>
        <strain evidence="3">ChiGjej3B3-7470</strain>
    </source>
</reference>
<name>A0A921EP55_9ACTN</name>
<evidence type="ECO:0000313" key="3">
    <source>
        <dbReference type="EMBL" id="HJE52108.1"/>
    </source>
</evidence>
<dbReference type="Proteomes" id="UP000712713">
    <property type="component" value="Unassembled WGS sequence"/>
</dbReference>
<evidence type="ECO:0000256" key="2">
    <source>
        <dbReference type="SAM" id="Phobius"/>
    </source>
</evidence>
<evidence type="ECO:0000256" key="1">
    <source>
        <dbReference type="SAM" id="MobiDB-lite"/>
    </source>
</evidence>
<feature type="compositionally biased region" description="Basic and acidic residues" evidence="1">
    <location>
        <begin position="1"/>
        <end position="29"/>
    </location>
</feature>
<keyword evidence="2" id="KW-0812">Transmembrane</keyword>
<dbReference type="EMBL" id="DYZF01000232">
    <property type="protein sequence ID" value="HJE52108.1"/>
    <property type="molecule type" value="Genomic_DNA"/>
</dbReference>
<keyword evidence="2" id="KW-0472">Membrane</keyword>
<feature type="transmembrane region" description="Helical" evidence="2">
    <location>
        <begin position="154"/>
        <end position="177"/>
    </location>
</feature>
<sequence length="223" mass="25486">MALFRPYERTEKPVSDRISELTPKGEKAAAKAARSTAKADAPAPQAAPEPATQAAPEKIKVVRKKEGATPSRRQAEAARMERLHPTLTAKEQRKADRESRAQARVEQWDRVERSPERQLVRDYVDTRWTVAEFMLPAMILVMALTMATMNNLALSTYIAMALWVLLAITIINVWIMWRGFKKLLAERYPNASTRGLLVYMFNRSLMIRRFRRPGPRINRGDPI</sequence>
<accession>A0A921EP55</accession>
<feature type="compositionally biased region" description="Basic and acidic residues" evidence="1">
    <location>
        <begin position="57"/>
        <end position="103"/>
    </location>
</feature>
<comment type="caution">
    <text evidence="3">The sequence shown here is derived from an EMBL/GenBank/DDBJ whole genome shotgun (WGS) entry which is preliminary data.</text>
</comment>
<organism evidence="3 4">
    <name type="scientific">Tessaracoccus flavescens</name>
    <dbReference type="NCBI Taxonomy" id="399497"/>
    <lineage>
        <taxon>Bacteria</taxon>
        <taxon>Bacillati</taxon>
        <taxon>Actinomycetota</taxon>
        <taxon>Actinomycetes</taxon>
        <taxon>Propionibacteriales</taxon>
        <taxon>Propionibacteriaceae</taxon>
        <taxon>Tessaracoccus</taxon>
    </lineage>
</organism>
<feature type="compositionally biased region" description="Low complexity" evidence="1">
    <location>
        <begin position="30"/>
        <end position="56"/>
    </location>
</feature>
<proteinExistence type="predicted"/>
<reference evidence="3" key="2">
    <citation type="submission" date="2021-09" db="EMBL/GenBank/DDBJ databases">
        <authorList>
            <person name="Gilroy R."/>
        </authorList>
    </citation>
    <scope>NUCLEOTIDE SEQUENCE</scope>
    <source>
        <strain evidence="3">ChiGjej3B3-7470</strain>
    </source>
</reference>
<keyword evidence="2" id="KW-1133">Transmembrane helix</keyword>
<dbReference type="Pfam" id="PF11241">
    <property type="entry name" value="DUF3043"/>
    <property type="match status" value="1"/>
</dbReference>
<dbReference type="InterPro" id="IPR021403">
    <property type="entry name" value="DUF3043"/>
</dbReference>
<protein>
    <submittedName>
        <fullName evidence="3">DUF3043 domain-containing protein</fullName>
    </submittedName>
</protein>